<organism evidence="2">
    <name type="scientific">Guillardia theta</name>
    <name type="common">Cryptophyte</name>
    <name type="synonym">Cryptomonas phi</name>
    <dbReference type="NCBI Taxonomy" id="55529"/>
    <lineage>
        <taxon>Eukaryota</taxon>
        <taxon>Cryptophyceae</taxon>
        <taxon>Pyrenomonadales</taxon>
        <taxon>Geminigeraceae</taxon>
        <taxon>Guillardia</taxon>
    </lineage>
</organism>
<reference evidence="2" key="1">
    <citation type="submission" date="2021-01" db="EMBL/GenBank/DDBJ databases">
        <authorList>
            <person name="Corre E."/>
            <person name="Pelletier E."/>
            <person name="Niang G."/>
            <person name="Scheremetjew M."/>
            <person name="Finn R."/>
            <person name="Kale V."/>
            <person name="Holt S."/>
            <person name="Cochrane G."/>
            <person name="Meng A."/>
            <person name="Brown T."/>
            <person name="Cohen L."/>
        </authorList>
    </citation>
    <scope>NUCLEOTIDE SEQUENCE</scope>
    <source>
        <strain evidence="2">CCMP 2712</strain>
    </source>
</reference>
<dbReference type="GO" id="GO:0016829">
    <property type="term" value="F:lyase activity"/>
    <property type="evidence" value="ECO:0007669"/>
    <property type="project" value="InterPro"/>
</dbReference>
<dbReference type="Pfam" id="PF01791">
    <property type="entry name" value="DeoC"/>
    <property type="match status" value="1"/>
</dbReference>
<dbReference type="AlphaFoldDB" id="A0A7S4P037"/>
<dbReference type="EMBL" id="HBKN01033341">
    <property type="protein sequence ID" value="CAE2318845.1"/>
    <property type="molecule type" value="Transcribed_RNA"/>
</dbReference>
<evidence type="ECO:0000256" key="1">
    <source>
        <dbReference type="SAM" id="MobiDB-lite"/>
    </source>
</evidence>
<dbReference type="SMART" id="SM01133">
    <property type="entry name" value="DeoC"/>
    <property type="match status" value="1"/>
</dbReference>
<proteinExistence type="predicted"/>
<evidence type="ECO:0008006" key="3">
    <source>
        <dbReference type="Google" id="ProtNLM"/>
    </source>
</evidence>
<protein>
    <recommendedName>
        <fullName evidence="3">Fructose-bisphosphate aldolase</fullName>
    </recommendedName>
</protein>
<dbReference type="PANTHER" id="PTHR47916">
    <property type="entry name" value="FRUCTOSE-BISPHOSPHATE ALDOLASE CLASS 1"/>
    <property type="match status" value="1"/>
</dbReference>
<dbReference type="InterPro" id="IPR002915">
    <property type="entry name" value="DeoC/FbaB/LacD_aldolase"/>
</dbReference>
<feature type="region of interest" description="Disordered" evidence="1">
    <location>
        <begin position="1"/>
        <end position="41"/>
    </location>
</feature>
<name>A0A7S4P037_GUITH</name>
<sequence length="391" mass="43393">MSSISAMLRNEKRDEDGQGDKMQDKGERKASGGRKRGVPNYQDEEDVELAKIFSQIKPQTARAWKTVVDLYERWCTMTGKPIRDERSVRNRIAKLNQATKVLSDPSTAPTHVRSLHIFDRSARAKRLFNTRDGRMLNIAVDHGIFNDGRFLAGIESMSDVLKILVQLHPNSIQLSPGQAHLLLTASQAAGCPVPALILRCDVSNVYTAKFPCLPFCELQNENIIEEAIRLDAAGVICTLLKLPEDAPGAVEIHKQTVRNVCTLRNSCTKWNMPLIVEVLAVKWNENKDSFVLETDMSITAPLARLACELGGDILKCDPPVNIQDVKTILHVCQPSQVLLRGSDKGDEEGMIEDARKFIEMGAAGLVYGRSIIHHADPAVFTRQILKAIHGD</sequence>
<evidence type="ECO:0000313" key="2">
    <source>
        <dbReference type="EMBL" id="CAE2318845.1"/>
    </source>
</evidence>
<gene>
    <name evidence="2" type="ORF">GTHE00462_LOCUS25941</name>
</gene>
<dbReference type="SUPFAM" id="SSF51569">
    <property type="entry name" value="Aldolase"/>
    <property type="match status" value="1"/>
</dbReference>
<dbReference type="PANTHER" id="PTHR47916:SF1">
    <property type="entry name" value="3-HYDROXY-5-PHOSPHONOOXYPENTANE-2,4-DIONE THIOLASE"/>
    <property type="match status" value="1"/>
</dbReference>
<dbReference type="InterPro" id="IPR013785">
    <property type="entry name" value="Aldolase_TIM"/>
</dbReference>
<dbReference type="Gene3D" id="3.20.20.70">
    <property type="entry name" value="Aldolase class I"/>
    <property type="match status" value="1"/>
</dbReference>
<dbReference type="InterPro" id="IPR050456">
    <property type="entry name" value="DeoC/FbaB_aldolase"/>
</dbReference>
<accession>A0A7S4P037</accession>
<feature type="compositionally biased region" description="Basic and acidic residues" evidence="1">
    <location>
        <begin position="9"/>
        <end position="30"/>
    </location>
</feature>